<feature type="domain" description="Fibronectin type-III" evidence="13">
    <location>
        <begin position="410"/>
        <end position="507"/>
    </location>
</feature>
<dbReference type="Pfam" id="PF17971">
    <property type="entry name" value="LIFR_D2"/>
    <property type="match status" value="1"/>
</dbReference>
<reference evidence="14" key="2">
    <citation type="submission" date="2025-08" db="UniProtKB">
        <authorList>
            <consortium name="Ensembl"/>
        </authorList>
    </citation>
    <scope>IDENTIFICATION</scope>
</reference>
<dbReference type="GO" id="GO:0005886">
    <property type="term" value="C:plasma membrane"/>
    <property type="evidence" value="ECO:0007669"/>
    <property type="project" value="UniProtKB-ARBA"/>
</dbReference>
<keyword evidence="9" id="KW-0325">Glycoprotein</keyword>
<sequence>MMMIMWLLLVALFCKSTQDGNGHAALPCGPRNLTLSSSDQMILLTWEDDPSCFTVHDTLVYELLVLIADNQEHYEEVTVAPDQIGSTHLWNWTSHLALECASHTVRLSSRYKNQTSPWKLEQTLPAVAGQNNLEVAVYPQDRVFQVGSTVTFCCIVPTGATFSRLYLGRYNNANMNTTKISNQTYALTVYLDQPSKNSCNNVKCETNRGGSGACAYIDYPPGDKGLQCETRTLTMAECQWTVGNNARLAKTRNVYWLHGGYKKSECKDGAKGRCSIEIPVNVTEVNWTLTVENPLGKVELTDKADMTRRVHMLAPDNPTVSNVNARNVSLHWEWSKAHYQSLGITCQVNVSYGGTHTTSENSGVGLNYIILKDLIPNWKYYAAVRCATTEHFWKWGDWSRSVSFHTKGDVPDALDVWMLMKDNKVVVAWKMPLAHQSHGNIENYTVTWAKTTETEQQENTTVPHSEHQVELSLNTKDEYIVAVTATNINGSSYPSTITIPRRNSDPTRVPSRINGSNGSFYLSWSASSNASCGYIVDWYPTLGGYSVEWLKVPPNETNCRIFSENFKDGLRYTLSIYACTQGAPVLLERREGYVKEKGIKKGLFEPLKWKQQDSDVEVSWATVSLTNQTAFIQGYILYWSDNNNNSRIFNVSTADPGATSLTAKNLKIGTYTFTVKALTALGECGTTQLSATLNSLTDNLIKVVIISLASASGLLFLLTFICCRYWTCIKRKVYPPIPKPVLIDKWLTSPDEHIFHAHYIDQYHQSEADITNVPELHYISGAPVNGLVSQDKVPFVHTQTSKGYYNHTLRKYTPPSLILPTTANPSQPPSPPSMFTSIFPNLSYNLIMQNGGQQFNSDVELQGGTSSEGSSNGYQPQSHPETFTLNQAKENPDSPMSCVSAYIVLPKVPS</sequence>
<keyword evidence="3 11" id="KW-0812">Transmembrane</keyword>
<dbReference type="OrthoDB" id="6382334at2759"/>
<protein>
    <recommendedName>
        <fullName evidence="13">Fibronectin type-III domain-containing protein</fullName>
    </recommendedName>
</protein>
<evidence type="ECO:0000256" key="2">
    <source>
        <dbReference type="ARBA" id="ARBA00008921"/>
    </source>
</evidence>
<feature type="domain" description="Fibronectin type-III" evidence="13">
    <location>
        <begin position="314"/>
        <end position="409"/>
    </location>
</feature>
<dbReference type="Pfam" id="PF21177">
    <property type="entry name" value="LIF-R_Ig-like"/>
    <property type="match status" value="1"/>
</dbReference>
<keyword evidence="15" id="KW-1185">Reference proteome</keyword>
<keyword evidence="5" id="KW-0677">Repeat</keyword>
<evidence type="ECO:0000259" key="13">
    <source>
        <dbReference type="PROSITE" id="PS50853"/>
    </source>
</evidence>
<dbReference type="AlphaFoldDB" id="A0A3Q1J5K7"/>
<dbReference type="Pfam" id="PF25552">
    <property type="entry name" value="LIFR_D4"/>
    <property type="match status" value="1"/>
</dbReference>
<evidence type="ECO:0000256" key="12">
    <source>
        <dbReference type="SAM" id="SignalP"/>
    </source>
</evidence>
<evidence type="ECO:0000256" key="1">
    <source>
        <dbReference type="ARBA" id="ARBA00004479"/>
    </source>
</evidence>
<dbReference type="CDD" id="cd00063">
    <property type="entry name" value="FN3"/>
    <property type="match status" value="3"/>
</dbReference>
<evidence type="ECO:0000256" key="4">
    <source>
        <dbReference type="ARBA" id="ARBA00022729"/>
    </source>
</evidence>
<evidence type="ECO:0000256" key="10">
    <source>
        <dbReference type="SAM" id="MobiDB-lite"/>
    </source>
</evidence>
<dbReference type="PANTHER" id="PTHR48423:SF1">
    <property type="entry name" value="INTERLEUKIN-27 RECEPTOR SUBUNIT ALPHA"/>
    <property type="match status" value="1"/>
</dbReference>
<dbReference type="Gene3D" id="2.60.40.10">
    <property type="entry name" value="Immunoglobulins"/>
    <property type="match status" value="7"/>
</dbReference>
<dbReference type="PROSITE" id="PS50853">
    <property type="entry name" value="FN3"/>
    <property type="match status" value="3"/>
</dbReference>
<dbReference type="STRING" id="64144.ENSATEP00000010571"/>
<dbReference type="OMA" id="GKMMQYN"/>
<dbReference type="InterPro" id="IPR003961">
    <property type="entry name" value="FN3_dom"/>
</dbReference>
<evidence type="ECO:0000256" key="6">
    <source>
        <dbReference type="ARBA" id="ARBA00022989"/>
    </source>
</evidence>
<keyword evidence="7 11" id="KW-0472">Membrane</keyword>
<evidence type="ECO:0000256" key="9">
    <source>
        <dbReference type="ARBA" id="ARBA00023180"/>
    </source>
</evidence>
<dbReference type="GeneTree" id="ENSGT00940000165259"/>
<organism evidence="14 15">
    <name type="scientific">Anabas testudineus</name>
    <name type="common">Climbing perch</name>
    <name type="synonym">Anthias testudineus</name>
    <dbReference type="NCBI Taxonomy" id="64144"/>
    <lineage>
        <taxon>Eukaryota</taxon>
        <taxon>Metazoa</taxon>
        <taxon>Chordata</taxon>
        <taxon>Craniata</taxon>
        <taxon>Vertebrata</taxon>
        <taxon>Euteleostomi</taxon>
        <taxon>Actinopterygii</taxon>
        <taxon>Neopterygii</taxon>
        <taxon>Teleostei</taxon>
        <taxon>Neoteleostei</taxon>
        <taxon>Acanthomorphata</taxon>
        <taxon>Anabantaria</taxon>
        <taxon>Anabantiformes</taxon>
        <taxon>Anabantoidei</taxon>
        <taxon>Anabantidae</taxon>
        <taxon>Anabas</taxon>
    </lineage>
</organism>
<dbReference type="SMART" id="SM00060">
    <property type="entry name" value="FN3"/>
    <property type="match status" value="4"/>
</dbReference>
<evidence type="ECO:0000256" key="8">
    <source>
        <dbReference type="ARBA" id="ARBA00023170"/>
    </source>
</evidence>
<feature type="signal peptide" evidence="12">
    <location>
        <begin position="1"/>
        <end position="19"/>
    </location>
</feature>
<reference evidence="14" key="1">
    <citation type="submission" date="2021-04" db="EMBL/GenBank/DDBJ databases">
        <authorList>
            <consortium name="Wellcome Sanger Institute Data Sharing"/>
        </authorList>
    </citation>
    <scope>NUCLEOTIDE SEQUENCE [LARGE SCALE GENOMIC DNA]</scope>
</reference>
<dbReference type="Ensembl" id="ENSATET00000010754.3">
    <property type="protein sequence ID" value="ENSATEP00000010571.1"/>
    <property type="gene ID" value="ENSATEG00000007448.3"/>
</dbReference>
<accession>A0A3Q1J5K7</accession>
<feature type="transmembrane region" description="Helical" evidence="11">
    <location>
        <begin position="700"/>
        <end position="723"/>
    </location>
</feature>
<dbReference type="PANTHER" id="PTHR48423">
    <property type="entry name" value="INTERLEUKIN-27 RECEPTOR SUBUNIT ALPHA"/>
    <property type="match status" value="1"/>
</dbReference>
<dbReference type="InterPro" id="IPR052672">
    <property type="entry name" value="Type1_Cytokine_Rcpt_Type2"/>
</dbReference>
<evidence type="ECO:0000313" key="15">
    <source>
        <dbReference type="Proteomes" id="UP000265040"/>
    </source>
</evidence>
<keyword evidence="8" id="KW-0675">Receptor</keyword>
<dbReference type="InParanoid" id="A0A3Q1J5K7"/>
<feature type="chain" id="PRO_5018643331" description="Fibronectin type-III domain-containing protein" evidence="12">
    <location>
        <begin position="20"/>
        <end position="910"/>
    </location>
</feature>
<evidence type="ECO:0000313" key="14">
    <source>
        <dbReference type="Ensembl" id="ENSATEP00000010571.1"/>
    </source>
</evidence>
<evidence type="ECO:0000256" key="3">
    <source>
        <dbReference type="ARBA" id="ARBA00022692"/>
    </source>
</evidence>
<evidence type="ECO:0000256" key="7">
    <source>
        <dbReference type="ARBA" id="ARBA00023136"/>
    </source>
</evidence>
<name>A0A3Q1J5K7_ANATE</name>
<dbReference type="InterPro" id="IPR036116">
    <property type="entry name" value="FN3_sf"/>
</dbReference>
<evidence type="ECO:0000256" key="5">
    <source>
        <dbReference type="ARBA" id="ARBA00022737"/>
    </source>
</evidence>
<proteinExistence type="inferred from homology"/>
<keyword evidence="4 12" id="KW-0732">Signal</keyword>
<dbReference type="InterPro" id="IPR013783">
    <property type="entry name" value="Ig-like_fold"/>
</dbReference>
<dbReference type="InterPro" id="IPR040817">
    <property type="entry name" value="LIFR_D2"/>
</dbReference>
<comment type="similarity">
    <text evidence="2">Belongs to the type I cytokine receptor family. Type 2 subfamily.</text>
</comment>
<keyword evidence="6 11" id="KW-1133">Transmembrane helix</keyword>
<dbReference type="Proteomes" id="UP000265040">
    <property type="component" value="Chromosome 22"/>
</dbReference>
<reference evidence="14" key="3">
    <citation type="submission" date="2025-09" db="UniProtKB">
        <authorList>
            <consortium name="Ensembl"/>
        </authorList>
    </citation>
    <scope>IDENTIFICATION</scope>
</reference>
<feature type="region of interest" description="Disordered" evidence="10">
    <location>
        <begin position="859"/>
        <end position="880"/>
    </location>
</feature>
<dbReference type="GeneID" id="113148130"/>
<feature type="domain" description="Fibronectin type-III" evidence="13">
    <location>
        <begin position="603"/>
        <end position="698"/>
    </location>
</feature>
<dbReference type="RefSeq" id="XP_026195426.1">
    <property type="nucleotide sequence ID" value="XM_026339641.1"/>
</dbReference>
<evidence type="ECO:0000256" key="11">
    <source>
        <dbReference type="SAM" id="Phobius"/>
    </source>
</evidence>
<comment type="subcellular location">
    <subcellularLocation>
        <location evidence="1">Membrane</location>
        <topology evidence="1">Single-pass type I membrane protein</topology>
    </subcellularLocation>
</comment>
<dbReference type="InterPro" id="IPR048497">
    <property type="entry name" value="LIF-R-like_Ig-like"/>
</dbReference>
<dbReference type="Pfam" id="PF00041">
    <property type="entry name" value="fn3"/>
    <property type="match status" value="1"/>
</dbReference>
<dbReference type="SUPFAM" id="SSF49265">
    <property type="entry name" value="Fibronectin type III"/>
    <property type="match status" value="3"/>
</dbReference>